<sequence length="487" mass="50739">MPAPEKGGGTTPVIVGIVIAVIAVLLLMMRRGKRRQAKVEDDDRAPRSFRTLEEAQADADARNEALGTADAASAAGIAAVAGAAGKSVERSEPDAVAASPTPSEDELPPPTEARAAASGPAASAAKEAAPFAPVAPAARHPDFVPPLPDAPRSAVETDEPRAGRSAEHEAEKWQAEEREAAARQAAAQEAEEQENRAREAAAREALARELAAREVDSREAELRELTGREEQAREAAAREIIAREAELRELRARSADEQAALEAQQRPGLELDEEPALAHSFPMPKFPQEAIQALDSLDMGLPPRMELKLNQPGTAEPATATPPPVASTPPSTLEPPPREARLEASPSSGAAGAQSIEQAPFVPQPVAQPNPAQQADSVAKQPQSVASQIEAGTAGAASVAGLGATKFGPLSLDFDLGPSSSATEPLPALTSAQLATIARNKLELAAEYIELGDLQGARTLLQEVIESNDPATRQQAATLLSTLAPHS</sequence>
<feature type="region of interest" description="Disordered" evidence="1">
    <location>
        <begin position="256"/>
        <end position="394"/>
    </location>
</feature>
<name>A0A158E7B6_9BURK</name>
<dbReference type="InterPro" id="IPR020011">
    <property type="entry name" value="FimV_C"/>
</dbReference>
<evidence type="ECO:0000313" key="3">
    <source>
        <dbReference type="EMBL" id="SAL02762.1"/>
    </source>
</evidence>
<feature type="compositionally biased region" description="Low complexity" evidence="1">
    <location>
        <begin position="344"/>
        <end position="361"/>
    </location>
</feature>
<dbReference type="Proteomes" id="UP000054978">
    <property type="component" value="Unassembled WGS sequence"/>
</dbReference>
<proteinExistence type="predicted"/>
<evidence type="ECO:0000256" key="1">
    <source>
        <dbReference type="SAM" id="MobiDB-lite"/>
    </source>
</evidence>
<reference evidence="3" key="1">
    <citation type="submission" date="2016-01" db="EMBL/GenBank/DDBJ databases">
        <authorList>
            <person name="Peeters C."/>
        </authorList>
    </citation>
    <scope>NUCLEOTIDE SEQUENCE [LARGE SCALE GENOMIC DNA]</scope>
    <source>
        <strain evidence="3">LMG 29326</strain>
    </source>
</reference>
<dbReference type="Gene3D" id="1.20.58.2200">
    <property type="match status" value="1"/>
</dbReference>
<feature type="transmembrane region" description="Helical" evidence="2">
    <location>
        <begin position="12"/>
        <end position="29"/>
    </location>
</feature>
<accession>A0A158E7B6</accession>
<feature type="compositionally biased region" description="Basic and acidic residues" evidence="1">
    <location>
        <begin position="193"/>
        <end position="233"/>
    </location>
</feature>
<dbReference type="STRING" id="1777144.AWB83_06656"/>
<evidence type="ECO:0000313" key="4">
    <source>
        <dbReference type="Proteomes" id="UP000054978"/>
    </source>
</evidence>
<gene>
    <name evidence="3" type="ORF">AWB83_06656</name>
</gene>
<organism evidence="3 4">
    <name type="scientific">Caballeronia ptereochthonis</name>
    <dbReference type="NCBI Taxonomy" id="1777144"/>
    <lineage>
        <taxon>Bacteria</taxon>
        <taxon>Pseudomonadati</taxon>
        <taxon>Pseudomonadota</taxon>
        <taxon>Betaproteobacteria</taxon>
        <taxon>Burkholderiales</taxon>
        <taxon>Burkholderiaceae</taxon>
        <taxon>Caballeronia</taxon>
    </lineage>
</organism>
<keyword evidence="4" id="KW-1185">Reference proteome</keyword>
<feature type="compositionally biased region" description="Pro residues" evidence="1">
    <location>
        <begin position="320"/>
        <end position="335"/>
    </location>
</feature>
<comment type="caution">
    <text evidence="3">The sequence shown here is derived from an EMBL/GenBank/DDBJ whole genome shotgun (WGS) entry which is preliminary data.</text>
</comment>
<feature type="compositionally biased region" description="Basic and acidic residues" evidence="1">
    <location>
        <begin position="158"/>
        <end position="181"/>
    </location>
</feature>
<dbReference type="InterPro" id="IPR038440">
    <property type="entry name" value="FimV_C_sf"/>
</dbReference>
<keyword evidence="2 3" id="KW-0812">Transmembrane</keyword>
<evidence type="ECO:0000256" key="2">
    <source>
        <dbReference type="SAM" id="Phobius"/>
    </source>
</evidence>
<dbReference type="EMBL" id="FCOB02000052">
    <property type="protein sequence ID" value="SAL02762.1"/>
    <property type="molecule type" value="Genomic_DNA"/>
</dbReference>
<keyword evidence="2" id="KW-0472">Membrane</keyword>
<feature type="compositionally biased region" description="Low complexity" evidence="1">
    <location>
        <begin position="113"/>
        <end position="138"/>
    </location>
</feature>
<keyword evidence="2" id="KW-1133">Transmembrane helix</keyword>
<dbReference type="NCBIfam" id="TIGR03504">
    <property type="entry name" value="FimV_Cterm"/>
    <property type="match status" value="1"/>
</dbReference>
<feature type="region of interest" description="Disordered" evidence="1">
    <location>
        <begin position="80"/>
        <end position="233"/>
    </location>
</feature>
<protein>
    <submittedName>
        <fullName evidence="3">Transmembrane protein</fullName>
    </submittedName>
</protein>
<dbReference type="AlphaFoldDB" id="A0A158E7B6"/>